<keyword evidence="3" id="KW-1185">Reference proteome</keyword>
<dbReference type="InterPro" id="IPR027417">
    <property type="entry name" value="P-loop_NTPase"/>
</dbReference>
<evidence type="ECO:0000256" key="1">
    <source>
        <dbReference type="SAM" id="MobiDB-lite"/>
    </source>
</evidence>
<dbReference type="Gene3D" id="3.40.50.300">
    <property type="entry name" value="P-loop containing nucleotide triphosphate hydrolases"/>
    <property type="match status" value="1"/>
</dbReference>
<proteinExistence type="predicted"/>
<feature type="region of interest" description="Disordered" evidence="1">
    <location>
        <begin position="253"/>
        <end position="273"/>
    </location>
</feature>
<protein>
    <recommendedName>
        <fullName evidence="4">MinD-like ATPase involved in chromosome partitioning or flagellar assembly</fullName>
    </recommendedName>
</protein>
<accession>A0ABW5G5V9</accession>
<dbReference type="SUPFAM" id="SSF52540">
    <property type="entry name" value="P-loop containing nucleoside triphosphate hydrolases"/>
    <property type="match status" value="1"/>
</dbReference>
<dbReference type="RefSeq" id="WP_378271917.1">
    <property type="nucleotide sequence ID" value="NZ_JBHUKR010000030.1"/>
</dbReference>
<dbReference type="Proteomes" id="UP001597417">
    <property type="component" value="Unassembled WGS sequence"/>
</dbReference>
<sequence length="273" mass="28027">MITIVSGKGAPGATTTVAALAAVWPAPVVLADCDPAGGDLAAGWLGQWVLDGTIRTDIGVLSYATATRHAVVGDPAVLSAHVQVVPPAPHVGLLAGLSSPGQQTAVGAAGWTRLTAALAAVKTANGRPADALVDVGRYSTVTPWPLLAAADLVLVAVRPTQRHVLAARPILTELAERIVPNRLGLAVCATTPAGSRETTAALGHQTTVQTAADARTAAVLSEGANAGTLPRRSPLLRSLRHTARRLHLTYHHYTPHELHGPHPPARTSAGGRR</sequence>
<gene>
    <name evidence="2" type="ORF">ACFSXZ_40865</name>
</gene>
<evidence type="ECO:0000313" key="3">
    <source>
        <dbReference type="Proteomes" id="UP001597417"/>
    </source>
</evidence>
<evidence type="ECO:0000313" key="2">
    <source>
        <dbReference type="EMBL" id="MFD2422694.1"/>
    </source>
</evidence>
<organism evidence="2 3">
    <name type="scientific">Amycolatopsis pigmentata</name>
    <dbReference type="NCBI Taxonomy" id="450801"/>
    <lineage>
        <taxon>Bacteria</taxon>
        <taxon>Bacillati</taxon>
        <taxon>Actinomycetota</taxon>
        <taxon>Actinomycetes</taxon>
        <taxon>Pseudonocardiales</taxon>
        <taxon>Pseudonocardiaceae</taxon>
        <taxon>Amycolatopsis</taxon>
    </lineage>
</organism>
<dbReference type="EMBL" id="JBHUKR010000030">
    <property type="protein sequence ID" value="MFD2422694.1"/>
    <property type="molecule type" value="Genomic_DNA"/>
</dbReference>
<evidence type="ECO:0008006" key="4">
    <source>
        <dbReference type="Google" id="ProtNLM"/>
    </source>
</evidence>
<comment type="caution">
    <text evidence="2">The sequence shown here is derived from an EMBL/GenBank/DDBJ whole genome shotgun (WGS) entry which is preliminary data.</text>
</comment>
<name>A0ABW5G5V9_9PSEU</name>
<reference evidence="3" key="1">
    <citation type="journal article" date="2019" name="Int. J. Syst. Evol. Microbiol.">
        <title>The Global Catalogue of Microorganisms (GCM) 10K type strain sequencing project: providing services to taxonomists for standard genome sequencing and annotation.</title>
        <authorList>
            <consortium name="The Broad Institute Genomics Platform"/>
            <consortium name="The Broad Institute Genome Sequencing Center for Infectious Disease"/>
            <person name="Wu L."/>
            <person name="Ma J."/>
        </authorList>
    </citation>
    <scope>NUCLEOTIDE SEQUENCE [LARGE SCALE GENOMIC DNA]</scope>
    <source>
        <strain evidence="3">CGMCC 4.7645</strain>
    </source>
</reference>